<keyword evidence="1" id="KW-1133">Transmembrane helix</keyword>
<comment type="caution">
    <text evidence="2">The sequence shown here is derived from an EMBL/GenBank/DDBJ whole genome shotgun (WGS) entry which is preliminary data.</text>
</comment>
<proteinExistence type="predicted"/>
<accession>A0ABW9S8W6</accession>
<feature type="transmembrane region" description="Helical" evidence="1">
    <location>
        <begin position="37"/>
        <end position="61"/>
    </location>
</feature>
<dbReference type="Proteomes" id="UP000434916">
    <property type="component" value="Unassembled WGS sequence"/>
</dbReference>
<evidence type="ECO:0000313" key="2">
    <source>
        <dbReference type="EMBL" id="MTU38877.1"/>
    </source>
</evidence>
<name>A0ABW9S8W6_9BACT</name>
<organism evidence="2 3">
    <name type="scientific">Parabacteroides merdae</name>
    <dbReference type="NCBI Taxonomy" id="46503"/>
    <lineage>
        <taxon>Bacteria</taxon>
        <taxon>Pseudomonadati</taxon>
        <taxon>Bacteroidota</taxon>
        <taxon>Bacteroidia</taxon>
        <taxon>Bacteroidales</taxon>
        <taxon>Tannerellaceae</taxon>
        <taxon>Parabacteroides</taxon>
    </lineage>
</organism>
<sequence length="190" mass="23342">MKKLVQWIIILVCWFTLSPLFYYLAKKWKLLRTLWRVVLLLISPLFWLLHIILLSVLINLADDMYRRFQFRDHETIAEITKSPFPSYMVLYHYPEYGNYRVYADSKDFMFYRLPSDSFYQAIDSLTLIENSGWRLEINNKYTYEKSLHWNIGMPFIEKYFYCDAYVFYLVIKIEKGNRFGHMHYRVCRDR</sequence>
<dbReference type="EMBL" id="WNCN01000005">
    <property type="protein sequence ID" value="MTU38877.1"/>
    <property type="molecule type" value="Genomic_DNA"/>
</dbReference>
<reference evidence="2 3" key="1">
    <citation type="journal article" date="2019" name="Nat. Med.">
        <title>A library of human gut bacterial isolates paired with longitudinal multiomics data enables mechanistic microbiome research.</title>
        <authorList>
            <person name="Poyet M."/>
            <person name="Groussin M."/>
            <person name="Gibbons S.M."/>
            <person name="Avila-Pacheco J."/>
            <person name="Jiang X."/>
            <person name="Kearney S.M."/>
            <person name="Perrotta A.R."/>
            <person name="Berdy B."/>
            <person name="Zhao S."/>
            <person name="Lieberman T.D."/>
            <person name="Swanson P.K."/>
            <person name="Smith M."/>
            <person name="Roesemann S."/>
            <person name="Alexander J.E."/>
            <person name="Rich S.A."/>
            <person name="Livny J."/>
            <person name="Vlamakis H."/>
            <person name="Clish C."/>
            <person name="Bullock K."/>
            <person name="Deik A."/>
            <person name="Scott J."/>
            <person name="Pierce K.A."/>
            <person name="Xavier R.J."/>
            <person name="Alm E.J."/>
        </authorList>
    </citation>
    <scope>NUCLEOTIDE SEQUENCE [LARGE SCALE GENOMIC DNA]</scope>
    <source>
        <strain evidence="2 3">BIOML-A29</strain>
    </source>
</reference>
<keyword evidence="1" id="KW-0472">Membrane</keyword>
<keyword evidence="3" id="KW-1185">Reference proteome</keyword>
<evidence type="ECO:0000256" key="1">
    <source>
        <dbReference type="SAM" id="Phobius"/>
    </source>
</evidence>
<feature type="transmembrane region" description="Helical" evidence="1">
    <location>
        <begin position="7"/>
        <end position="25"/>
    </location>
</feature>
<dbReference type="RefSeq" id="WP_149935993.1">
    <property type="nucleotide sequence ID" value="NZ_JAQEWX010000038.1"/>
</dbReference>
<evidence type="ECO:0000313" key="3">
    <source>
        <dbReference type="Proteomes" id="UP000434916"/>
    </source>
</evidence>
<gene>
    <name evidence="2" type="ORF">GMD82_05035</name>
</gene>
<protein>
    <submittedName>
        <fullName evidence="2">Uncharacterized protein</fullName>
    </submittedName>
</protein>
<keyword evidence="1" id="KW-0812">Transmembrane</keyword>